<sequence length="108" mass="12478">METHLAILHYRKGPTGYVHYRDATYICRFRYPQYTHTIKTWDFSIARLFIHSDGLGDPKCAAPFIHSRDDTIIHINFIAERGGLPTGISHIFSSNSSLRHPAVHQRCR</sequence>
<dbReference type="Proteomes" id="UP000250043">
    <property type="component" value="Unassembled WGS sequence"/>
</dbReference>
<name>A0A8E2DH61_9APHY</name>
<evidence type="ECO:0000313" key="1">
    <source>
        <dbReference type="EMBL" id="OCH86651.1"/>
    </source>
</evidence>
<dbReference type="AlphaFoldDB" id="A0A8E2DH61"/>
<evidence type="ECO:0000313" key="2">
    <source>
        <dbReference type="Proteomes" id="UP000250043"/>
    </source>
</evidence>
<reference evidence="1 2" key="1">
    <citation type="submission" date="2016-07" db="EMBL/GenBank/DDBJ databases">
        <title>Draft genome of the white-rot fungus Obba rivulosa 3A-2.</title>
        <authorList>
            <consortium name="DOE Joint Genome Institute"/>
            <person name="Miettinen O."/>
            <person name="Riley R."/>
            <person name="Acob R."/>
            <person name="Barry K."/>
            <person name="Cullen D."/>
            <person name="De Vries R."/>
            <person name="Hainaut M."/>
            <person name="Hatakka A."/>
            <person name="Henrissat B."/>
            <person name="Hilden K."/>
            <person name="Kuo R."/>
            <person name="Labutti K."/>
            <person name="Lipzen A."/>
            <person name="Makela M.R."/>
            <person name="Sandor L."/>
            <person name="Spatafora J.W."/>
            <person name="Grigoriev I.V."/>
            <person name="Hibbett D.S."/>
        </authorList>
    </citation>
    <scope>NUCLEOTIDE SEQUENCE [LARGE SCALE GENOMIC DNA]</scope>
    <source>
        <strain evidence="1 2">3A-2</strain>
    </source>
</reference>
<protein>
    <submittedName>
        <fullName evidence="1">Uncharacterized protein</fullName>
    </submittedName>
</protein>
<accession>A0A8E2DH61</accession>
<dbReference type="EMBL" id="KV722517">
    <property type="protein sequence ID" value="OCH86651.1"/>
    <property type="molecule type" value="Genomic_DNA"/>
</dbReference>
<gene>
    <name evidence="1" type="ORF">OBBRIDRAFT_211729</name>
</gene>
<organism evidence="1 2">
    <name type="scientific">Obba rivulosa</name>
    <dbReference type="NCBI Taxonomy" id="1052685"/>
    <lineage>
        <taxon>Eukaryota</taxon>
        <taxon>Fungi</taxon>
        <taxon>Dikarya</taxon>
        <taxon>Basidiomycota</taxon>
        <taxon>Agaricomycotina</taxon>
        <taxon>Agaricomycetes</taxon>
        <taxon>Polyporales</taxon>
        <taxon>Gelatoporiaceae</taxon>
        <taxon>Obba</taxon>
    </lineage>
</organism>
<proteinExistence type="predicted"/>
<keyword evidence="2" id="KW-1185">Reference proteome</keyword>